<evidence type="ECO:0000256" key="3">
    <source>
        <dbReference type="ARBA" id="ARBA00022692"/>
    </source>
</evidence>
<dbReference type="Pfam" id="PF04116">
    <property type="entry name" value="FA_hydroxylase"/>
    <property type="match status" value="1"/>
</dbReference>
<protein>
    <recommendedName>
        <fullName evidence="10">Fatty acid hydroxylase domain-containing protein</fullName>
    </recommendedName>
</protein>
<dbReference type="GO" id="GO:0005506">
    <property type="term" value="F:iron ion binding"/>
    <property type="evidence" value="ECO:0007669"/>
    <property type="project" value="InterPro"/>
</dbReference>
<dbReference type="AlphaFoldDB" id="A0A5D2BQM4"/>
<evidence type="ECO:0000313" key="9">
    <source>
        <dbReference type="Proteomes" id="UP000323506"/>
    </source>
</evidence>
<feature type="domain" description="Very-long-chain aldehyde decarbonylase CER1-like C-terminal" evidence="7">
    <location>
        <begin position="457"/>
        <end position="627"/>
    </location>
</feature>
<dbReference type="EMBL" id="CM017708">
    <property type="protein sequence ID" value="TYG59339.1"/>
    <property type="molecule type" value="Genomic_DNA"/>
</dbReference>
<gene>
    <name evidence="8" type="ORF">ES288_D08G294400v1</name>
</gene>
<dbReference type="InterPro" id="IPR050307">
    <property type="entry name" value="Sterol_Desaturase_Related"/>
</dbReference>
<dbReference type="GO" id="GO:0016491">
    <property type="term" value="F:oxidoreductase activity"/>
    <property type="evidence" value="ECO:0007669"/>
    <property type="project" value="InterPro"/>
</dbReference>
<comment type="subcellular location">
    <subcellularLocation>
        <location evidence="1">Membrane</location>
        <topology evidence="1">Multi-pass membrane protein</topology>
    </subcellularLocation>
</comment>
<keyword evidence="4" id="KW-1133">Transmembrane helix</keyword>
<dbReference type="InterPro" id="IPR021940">
    <property type="entry name" value="CER1-like_C"/>
</dbReference>
<dbReference type="Pfam" id="PF12076">
    <property type="entry name" value="CER1-like_C"/>
    <property type="match status" value="1"/>
</dbReference>
<dbReference type="GO" id="GO:0008610">
    <property type="term" value="P:lipid biosynthetic process"/>
    <property type="evidence" value="ECO:0007669"/>
    <property type="project" value="InterPro"/>
</dbReference>
<feature type="domain" description="Fatty acid hydroxylase" evidence="6">
    <location>
        <begin position="129"/>
        <end position="269"/>
    </location>
</feature>
<proteinExistence type="inferred from homology"/>
<evidence type="ECO:0000256" key="1">
    <source>
        <dbReference type="ARBA" id="ARBA00004141"/>
    </source>
</evidence>
<keyword evidence="9" id="KW-1185">Reference proteome</keyword>
<evidence type="ECO:0000256" key="2">
    <source>
        <dbReference type="ARBA" id="ARBA00009324"/>
    </source>
</evidence>
<keyword evidence="5" id="KW-0472">Membrane</keyword>
<comment type="similarity">
    <text evidence="2">Belongs to the sterol desaturase family.</text>
</comment>
<dbReference type="SUPFAM" id="SSF51735">
    <property type="entry name" value="NAD(P)-binding Rossmann-fold domains"/>
    <property type="match status" value="1"/>
</dbReference>
<dbReference type="Proteomes" id="UP000323506">
    <property type="component" value="Chromosome D08"/>
</dbReference>
<organism evidence="8 9">
    <name type="scientific">Gossypium darwinii</name>
    <name type="common">Darwin's cotton</name>
    <name type="synonym">Gossypium barbadense var. darwinii</name>
    <dbReference type="NCBI Taxonomy" id="34276"/>
    <lineage>
        <taxon>Eukaryota</taxon>
        <taxon>Viridiplantae</taxon>
        <taxon>Streptophyta</taxon>
        <taxon>Embryophyta</taxon>
        <taxon>Tracheophyta</taxon>
        <taxon>Spermatophyta</taxon>
        <taxon>Magnoliopsida</taxon>
        <taxon>eudicotyledons</taxon>
        <taxon>Gunneridae</taxon>
        <taxon>Pentapetalae</taxon>
        <taxon>rosids</taxon>
        <taxon>malvids</taxon>
        <taxon>Malvales</taxon>
        <taxon>Malvaceae</taxon>
        <taxon>Malvoideae</taxon>
        <taxon>Gossypium</taxon>
    </lineage>
</organism>
<evidence type="ECO:0008006" key="10">
    <source>
        <dbReference type="Google" id="ProtNLM"/>
    </source>
</evidence>
<dbReference type="PANTHER" id="PTHR11863">
    <property type="entry name" value="STEROL DESATURASE"/>
    <property type="match status" value="1"/>
</dbReference>
<keyword evidence="3" id="KW-0812">Transmembrane</keyword>
<dbReference type="Gene3D" id="3.40.50.720">
    <property type="entry name" value="NAD(P)-binding Rossmann-like Domain"/>
    <property type="match status" value="1"/>
</dbReference>
<name>A0A5D2BQM4_GOSDA</name>
<reference evidence="8 9" key="1">
    <citation type="submission" date="2019-06" db="EMBL/GenBank/DDBJ databases">
        <title>WGS assembly of Gossypium darwinii.</title>
        <authorList>
            <person name="Chen Z.J."/>
            <person name="Sreedasyam A."/>
            <person name="Ando A."/>
            <person name="Song Q."/>
            <person name="De L."/>
            <person name="Hulse-Kemp A."/>
            <person name="Ding M."/>
            <person name="Ye W."/>
            <person name="Kirkbride R."/>
            <person name="Jenkins J."/>
            <person name="Plott C."/>
            <person name="Lovell J."/>
            <person name="Lin Y.-M."/>
            <person name="Vaughn R."/>
            <person name="Liu B."/>
            <person name="Li W."/>
            <person name="Simpson S."/>
            <person name="Scheffler B."/>
            <person name="Saski C."/>
            <person name="Grover C."/>
            <person name="Hu G."/>
            <person name="Conover J."/>
            <person name="Carlson J."/>
            <person name="Shu S."/>
            <person name="Boston L."/>
            <person name="Williams M."/>
            <person name="Peterson D."/>
            <person name="Mcgee K."/>
            <person name="Jones D."/>
            <person name="Wendel J."/>
            <person name="Stelly D."/>
            <person name="Grimwood J."/>
            <person name="Schmutz J."/>
        </authorList>
    </citation>
    <scope>NUCLEOTIDE SEQUENCE [LARGE SCALE GENOMIC DNA]</scope>
    <source>
        <strain evidence="8">1808015.09</strain>
    </source>
</reference>
<evidence type="ECO:0000259" key="7">
    <source>
        <dbReference type="Pfam" id="PF12076"/>
    </source>
</evidence>
<evidence type="ECO:0000259" key="6">
    <source>
        <dbReference type="Pfam" id="PF04116"/>
    </source>
</evidence>
<dbReference type="InterPro" id="IPR006694">
    <property type="entry name" value="Fatty_acid_hydroxylase"/>
</dbReference>
<accession>A0A5D2BQM4</accession>
<evidence type="ECO:0000256" key="5">
    <source>
        <dbReference type="ARBA" id="ARBA00023136"/>
    </source>
</evidence>
<dbReference type="GO" id="GO:0016020">
    <property type="term" value="C:membrane"/>
    <property type="evidence" value="ECO:0007669"/>
    <property type="project" value="UniProtKB-SubCell"/>
</dbReference>
<dbReference type="InterPro" id="IPR036291">
    <property type="entry name" value="NAD(P)-bd_dom_sf"/>
</dbReference>
<sequence>MAKKPLSAWPWENLGSFKYAMYGPLAANVMYSWIYEDSYKHPWCVHILIICALRGFMHQLWNSYNNMLFLGNCRIKQQGVEFKQIDNEWDWDNFILLQGLLATMACLMFPSMDDEFPIWNTKGFITLMLLHVMVSEPLYYWMHRFFHGRYLFTHYHSLHHSSSVPHPFTAGHATFLEHLILSMVIGIPIMGSILMGSGSTSMIYGYVLGFDFMRCMGHSNVEVIHGAIFNKLPFLRYLIYTPTYHSLHHSDMGTNFCLFMPLFDAMWNTLNRNSWQLHNKIFEFRGKWEGSGFCVPSPHSGRNVGDAHSVCKPILRINTLLHKDVSATILACNFDDIANDVGMVQDLPPHFLQPSRPFVPDMDCSQIRFSEHCLFLQYFLPFAADGINKKIEEAILKADRMGVKVISLAALNKNEALNGGGTLFVNKHPQLKVRVCHGYTLTAAVIVNEIPKDVKEVFLTGSTSKLGRAIALYLCRRRIRVLMLTSSTERFQKIQKEAPADTQNYLVHVTKYQAAQNCKTWIAGKWITPWEQSWAPSGTHFHQFVVPPILASRRDCTYGDLAAMRLPEDVEGLGSCEYKLERGVVHACHAGGAVHQLEGWPHHEIGPIDVDRIDLVWEAALKHGFRPVFQP</sequence>
<evidence type="ECO:0000313" key="8">
    <source>
        <dbReference type="EMBL" id="TYG59339.1"/>
    </source>
</evidence>
<evidence type="ECO:0000256" key="4">
    <source>
        <dbReference type="ARBA" id="ARBA00022989"/>
    </source>
</evidence>